<organism evidence="2 3">
    <name type="scientific">Nitrosomonas oligotropha</name>
    <dbReference type="NCBI Taxonomy" id="42354"/>
    <lineage>
        <taxon>Bacteria</taxon>
        <taxon>Pseudomonadati</taxon>
        <taxon>Pseudomonadota</taxon>
        <taxon>Betaproteobacteria</taxon>
        <taxon>Nitrosomonadales</taxon>
        <taxon>Nitrosomonadaceae</taxon>
        <taxon>Nitrosomonas</taxon>
    </lineage>
</organism>
<accession>A0A1H8MZC4</accession>
<protein>
    <submittedName>
        <fullName evidence="2">Uncharacterized protein</fullName>
    </submittedName>
</protein>
<feature type="transmembrane region" description="Helical" evidence="1">
    <location>
        <begin position="24"/>
        <end position="46"/>
    </location>
</feature>
<dbReference type="RefSeq" id="WP_090317406.1">
    <property type="nucleotide sequence ID" value="NZ_FNOE01000006.1"/>
</dbReference>
<evidence type="ECO:0000256" key="1">
    <source>
        <dbReference type="SAM" id="Phobius"/>
    </source>
</evidence>
<dbReference type="OrthoDB" id="8585321at2"/>
<keyword evidence="1" id="KW-0812">Transmembrane</keyword>
<dbReference type="STRING" id="42354.SAMN05216333_10682"/>
<dbReference type="AlphaFoldDB" id="A0A1H8MZC4"/>
<evidence type="ECO:0000313" key="2">
    <source>
        <dbReference type="EMBL" id="SEO22588.1"/>
    </source>
</evidence>
<dbReference type="Proteomes" id="UP000198814">
    <property type="component" value="Unassembled WGS sequence"/>
</dbReference>
<reference evidence="3" key="1">
    <citation type="submission" date="2016-10" db="EMBL/GenBank/DDBJ databases">
        <authorList>
            <person name="Varghese N."/>
            <person name="Submissions S."/>
        </authorList>
    </citation>
    <scope>NUCLEOTIDE SEQUENCE [LARGE SCALE GENOMIC DNA]</scope>
    <source>
        <strain evidence="3">Nm76</strain>
    </source>
</reference>
<evidence type="ECO:0000313" key="3">
    <source>
        <dbReference type="Proteomes" id="UP000198814"/>
    </source>
</evidence>
<dbReference type="Pfam" id="PF20567">
    <property type="entry name" value="DUF6776"/>
    <property type="match status" value="1"/>
</dbReference>
<keyword evidence="1" id="KW-1133">Transmembrane helix</keyword>
<gene>
    <name evidence="2" type="ORF">SAMN05216333_10682</name>
</gene>
<sequence length="244" mass="28020">MFKFFQKKPQILSQRVVVRPHRSWQFYLAVTAIVCSLLAALSWGMYEAGRHSVDELDDRIEEKTSYLFDPGGCRQTKKQKLCTQIGDLIQQVQISNTANQNLAEEVKSLAAENDHLKEKLEFFHNLVANNTKSGISIYQFSLKETQTPGQYRYALTLIQGGERPNDFKGNLRFKVKLLQKDQSKVIPLVNKNSKQDFPINFKFIHRLEEHFQVSPDTSVESIQVQIYKNGDKKPIVTETVQPAS</sequence>
<name>A0A1H8MZC4_9PROT</name>
<keyword evidence="1" id="KW-0472">Membrane</keyword>
<dbReference type="EMBL" id="FODO01000006">
    <property type="protein sequence ID" value="SEO22588.1"/>
    <property type="molecule type" value="Genomic_DNA"/>
</dbReference>
<keyword evidence="3" id="KW-1185">Reference proteome</keyword>
<proteinExistence type="predicted"/>
<dbReference type="InterPro" id="IPR046703">
    <property type="entry name" value="DUF6776"/>
</dbReference>